<protein>
    <recommendedName>
        <fullName evidence="6">G-protein coupled receptors family 1 profile domain-containing protein</fullName>
    </recommendedName>
</protein>
<evidence type="ECO:0000256" key="2">
    <source>
        <dbReference type="ARBA" id="ARBA00022692"/>
    </source>
</evidence>
<keyword evidence="2 5" id="KW-0812">Transmembrane</keyword>
<dbReference type="EMBL" id="CAJOAY010004313">
    <property type="protein sequence ID" value="CAF4064617.1"/>
    <property type="molecule type" value="Genomic_DNA"/>
</dbReference>
<dbReference type="SUPFAM" id="SSF81321">
    <property type="entry name" value="Family A G protein-coupled receptor-like"/>
    <property type="match status" value="1"/>
</dbReference>
<feature type="transmembrane region" description="Helical" evidence="5">
    <location>
        <begin position="142"/>
        <end position="163"/>
    </location>
</feature>
<evidence type="ECO:0000256" key="5">
    <source>
        <dbReference type="SAM" id="Phobius"/>
    </source>
</evidence>
<evidence type="ECO:0000313" key="9">
    <source>
        <dbReference type="Proteomes" id="UP000663881"/>
    </source>
</evidence>
<evidence type="ECO:0000313" key="8">
    <source>
        <dbReference type="EMBL" id="CAF4064617.1"/>
    </source>
</evidence>
<dbReference type="Proteomes" id="UP000663891">
    <property type="component" value="Unassembled WGS sequence"/>
</dbReference>
<dbReference type="InterPro" id="IPR017452">
    <property type="entry name" value="GPCR_Rhodpsn_7TM"/>
</dbReference>
<evidence type="ECO:0000256" key="3">
    <source>
        <dbReference type="ARBA" id="ARBA00022989"/>
    </source>
</evidence>
<dbReference type="PANTHER" id="PTHR46641">
    <property type="entry name" value="FMRFAMIDE RECEPTOR-RELATED"/>
    <property type="match status" value="1"/>
</dbReference>
<feature type="domain" description="G-protein coupled receptors family 1 profile" evidence="6">
    <location>
        <begin position="41"/>
        <end position="288"/>
    </location>
</feature>
<dbReference type="PANTHER" id="PTHR46641:SF18">
    <property type="entry name" value="G-PROTEIN COUPLED RECEPTORS FAMILY 1 PROFILE DOMAIN-CONTAINING PROTEIN"/>
    <property type="match status" value="1"/>
</dbReference>
<dbReference type="PROSITE" id="PS50262">
    <property type="entry name" value="G_PROTEIN_RECEP_F1_2"/>
    <property type="match status" value="1"/>
</dbReference>
<evidence type="ECO:0000256" key="1">
    <source>
        <dbReference type="ARBA" id="ARBA00004370"/>
    </source>
</evidence>
<evidence type="ECO:0000313" key="7">
    <source>
        <dbReference type="EMBL" id="CAF1236954.1"/>
    </source>
</evidence>
<proteinExistence type="predicted"/>
<feature type="transmembrane region" description="Helical" evidence="5">
    <location>
        <begin position="29"/>
        <end position="50"/>
    </location>
</feature>
<accession>A0A819SL10</accession>
<organism evidence="8 9">
    <name type="scientific">Adineta steineri</name>
    <dbReference type="NCBI Taxonomy" id="433720"/>
    <lineage>
        <taxon>Eukaryota</taxon>
        <taxon>Metazoa</taxon>
        <taxon>Spiralia</taxon>
        <taxon>Gnathifera</taxon>
        <taxon>Rotifera</taxon>
        <taxon>Eurotatoria</taxon>
        <taxon>Bdelloidea</taxon>
        <taxon>Adinetida</taxon>
        <taxon>Adinetidae</taxon>
        <taxon>Adineta</taxon>
    </lineage>
</organism>
<dbReference type="OrthoDB" id="10329444at2759"/>
<dbReference type="EMBL" id="CAJNON010000390">
    <property type="protein sequence ID" value="CAF1236954.1"/>
    <property type="molecule type" value="Genomic_DNA"/>
</dbReference>
<evidence type="ECO:0000259" key="6">
    <source>
        <dbReference type="PROSITE" id="PS50262"/>
    </source>
</evidence>
<dbReference type="Proteomes" id="UP000663881">
    <property type="component" value="Unassembled WGS sequence"/>
</dbReference>
<comment type="caution">
    <text evidence="8">The sequence shown here is derived from an EMBL/GenBank/DDBJ whole genome shotgun (WGS) entry which is preliminary data.</text>
</comment>
<feature type="transmembrane region" description="Helical" evidence="5">
    <location>
        <begin position="183"/>
        <end position="208"/>
    </location>
</feature>
<dbReference type="GO" id="GO:0016020">
    <property type="term" value="C:membrane"/>
    <property type="evidence" value="ECO:0007669"/>
    <property type="project" value="UniProtKB-SubCell"/>
</dbReference>
<name>A0A819SL10_9BILA</name>
<evidence type="ECO:0000256" key="4">
    <source>
        <dbReference type="ARBA" id="ARBA00023136"/>
    </source>
</evidence>
<dbReference type="Gene3D" id="1.20.1070.10">
    <property type="entry name" value="Rhodopsin 7-helix transmembrane proteins"/>
    <property type="match status" value="1"/>
</dbReference>
<sequence length="288" mass="32211">MLSSGANTTSSNVDAINAIQHSKILFIKVWLFTMFACGIVGHTLSIYVFTRRSLYSNPCARYFLASAMIGMTVVVISVPLRLLQGAYNIDVFVRSAATCGILTWILNSIKALPSWIIVLACADRFFCSSQSVRTRAWSSIRVVTPAISLTIVIVGLTYIHVVFYTRLSAAPSCGYLPGTYTIFLGIFNLFLFSTGPPIGMLTFGLLTIRNVRRSVKRVVPNSNLSQTQNEIRQRQKATDRQLIQMMIAQCIFYTLTSTPNSVYFVYSSAIRHEYLYNLISLLELNSEF</sequence>
<keyword evidence="3 5" id="KW-1133">Transmembrane helix</keyword>
<keyword evidence="4 5" id="KW-0472">Membrane</keyword>
<feature type="transmembrane region" description="Helical" evidence="5">
    <location>
        <begin position="62"/>
        <end position="81"/>
    </location>
</feature>
<feature type="transmembrane region" description="Helical" evidence="5">
    <location>
        <begin position="101"/>
        <end position="122"/>
    </location>
</feature>
<comment type="subcellular location">
    <subcellularLocation>
        <location evidence="1">Membrane</location>
    </subcellularLocation>
</comment>
<reference evidence="8" key="1">
    <citation type="submission" date="2021-02" db="EMBL/GenBank/DDBJ databases">
        <authorList>
            <person name="Nowell W R."/>
        </authorList>
    </citation>
    <scope>NUCLEOTIDE SEQUENCE</scope>
</reference>
<gene>
    <name evidence="8" type="ORF">OKA104_LOCUS33596</name>
    <name evidence="7" type="ORF">VCS650_LOCUS27570</name>
</gene>
<dbReference type="AlphaFoldDB" id="A0A819SL10"/>
<dbReference type="InterPro" id="IPR052954">
    <property type="entry name" value="GPCR-Ligand_Int"/>
</dbReference>